<accession>A0A5B7JAB0</accession>
<gene>
    <name evidence="2" type="ORF">E2C01_089997</name>
</gene>
<dbReference type="Proteomes" id="UP000324222">
    <property type="component" value="Unassembled WGS sequence"/>
</dbReference>
<feature type="region of interest" description="Disordered" evidence="1">
    <location>
        <begin position="81"/>
        <end position="105"/>
    </location>
</feature>
<reference evidence="2 3" key="1">
    <citation type="submission" date="2019-05" db="EMBL/GenBank/DDBJ databases">
        <title>Another draft genome of Portunus trituberculatus and its Hox gene families provides insights of decapod evolution.</title>
        <authorList>
            <person name="Jeong J.-H."/>
            <person name="Song I."/>
            <person name="Kim S."/>
            <person name="Choi T."/>
            <person name="Kim D."/>
            <person name="Ryu S."/>
            <person name="Kim W."/>
        </authorList>
    </citation>
    <scope>NUCLEOTIDE SEQUENCE [LARGE SCALE GENOMIC DNA]</scope>
    <source>
        <tissue evidence="2">Muscle</tissue>
    </source>
</reference>
<comment type="caution">
    <text evidence="2">The sequence shown here is derived from an EMBL/GenBank/DDBJ whole genome shotgun (WGS) entry which is preliminary data.</text>
</comment>
<evidence type="ECO:0000256" key="1">
    <source>
        <dbReference type="SAM" id="MobiDB-lite"/>
    </source>
</evidence>
<proteinExistence type="predicted"/>
<dbReference type="AlphaFoldDB" id="A0A5B7JAB0"/>
<name>A0A5B7JAB0_PORTR</name>
<organism evidence="2 3">
    <name type="scientific">Portunus trituberculatus</name>
    <name type="common">Swimming crab</name>
    <name type="synonym">Neptunus trituberculatus</name>
    <dbReference type="NCBI Taxonomy" id="210409"/>
    <lineage>
        <taxon>Eukaryota</taxon>
        <taxon>Metazoa</taxon>
        <taxon>Ecdysozoa</taxon>
        <taxon>Arthropoda</taxon>
        <taxon>Crustacea</taxon>
        <taxon>Multicrustacea</taxon>
        <taxon>Malacostraca</taxon>
        <taxon>Eumalacostraca</taxon>
        <taxon>Eucarida</taxon>
        <taxon>Decapoda</taxon>
        <taxon>Pleocyemata</taxon>
        <taxon>Brachyura</taxon>
        <taxon>Eubrachyura</taxon>
        <taxon>Portunoidea</taxon>
        <taxon>Portunidae</taxon>
        <taxon>Portuninae</taxon>
        <taxon>Portunus</taxon>
    </lineage>
</organism>
<dbReference type="EMBL" id="VSRR010099957">
    <property type="protein sequence ID" value="MPC94811.1"/>
    <property type="molecule type" value="Genomic_DNA"/>
</dbReference>
<protein>
    <submittedName>
        <fullName evidence="2">Uncharacterized protein</fullName>
    </submittedName>
</protein>
<sequence length="105" mass="11009">MIDTQRLRGLNAEERDDCNEVSRAGGVDTLTELVSASPPVFTTGTQAGQGHYTSTTLQGHCLRHGHQCTTLTATRVTTALPHHQASHKAGGGVAGFSPRGEPCEG</sequence>
<keyword evidence="3" id="KW-1185">Reference proteome</keyword>
<evidence type="ECO:0000313" key="3">
    <source>
        <dbReference type="Proteomes" id="UP000324222"/>
    </source>
</evidence>
<evidence type="ECO:0000313" key="2">
    <source>
        <dbReference type="EMBL" id="MPC94811.1"/>
    </source>
</evidence>